<dbReference type="EnsemblPlants" id="OMERI12G10230.1">
    <property type="protein sequence ID" value="OMERI12G10230.1"/>
    <property type="gene ID" value="OMERI12G10230"/>
</dbReference>
<reference evidence="1" key="1">
    <citation type="submission" date="2015-04" db="UniProtKB">
        <authorList>
            <consortium name="EnsemblPlants"/>
        </authorList>
    </citation>
    <scope>IDENTIFICATION</scope>
</reference>
<organism evidence="1">
    <name type="scientific">Oryza meridionalis</name>
    <dbReference type="NCBI Taxonomy" id="40149"/>
    <lineage>
        <taxon>Eukaryota</taxon>
        <taxon>Viridiplantae</taxon>
        <taxon>Streptophyta</taxon>
        <taxon>Embryophyta</taxon>
        <taxon>Tracheophyta</taxon>
        <taxon>Spermatophyta</taxon>
        <taxon>Magnoliopsida</taxon>
        <taxon>Liliopsida</taxon>
        <taxon>Poales</taxon>
        <taxon>Poaceae</taxon>
        <taxon>BOP clade</taxon>
        <taxon>Oryzoideae</taxon>
        <taxon>Oryzeae</taxon>
        <taxon>Oryzinae</taxon>
        <taxon>Oryza</taxon>
    </lineage>
</organism>
<dbReference type="AlphaFoldDB" id="A0A0E0FCT3"/>
<proteinExistence type="predicted"/>
<evidence type="ECO:0000313" key="2">
    <source>
        <dbReference type="Proteomes" id="UP000008021"/>
    </source>
</evidence>
<dbReference type="eggNOG" id="KOG4134">
    <property type="taxonomic scope" value="Eukaryota"/>
</dbReference>
<protein>
    <submittedName>
        <fullName evidence="1">Uncharacterized protein</fullName>
    </submittedName>
</protein>
<accession>A0A0E0FCT3</accession>
<dbReference type="HOGENOM" id="CLU_2762062_0_0_1"/>
<dbReference type="Gramene" id="OMERI12G10230.1">
    <property type="protein sequence ID" value="OMERI12G10230.1"/>
    <property type="gene ID" value="OMERI12G10230"/>
</dbReference>
<reference evidence="1" key="2">
    <citation type="submission" date="2018-05" db="EMBL/GenBank/DDBJ databases">
        <title>OmerRS3 (Oryza meridionalis Reference Sequence Version 3).</title>
        <authorList>
            <person name="Zhang J."/>
            <person name="Kudrna D."/>
            <person name="Lee S."/>
            <person name="Talag J."/>
            <person name="Welchert J."/>
            <person name="Wing R.A."/>
        </authorList>
    </citation>
    <scope>NUCLEOTIDE SEQUENCE [LARGE SCALE GENOMIC DNA]</scope>
    <source>
        <strain evidence="1">cv. OR44</strain>
    </source>
</reference>
<name>A0A0E0FCT3_9ORYZ</name>
<evidence type="ECO:0000313" key="1">
    <source>
        <dbReference type="EnsemblPlants" id="OMERI12G10230.1"/>
    </source>
</evidence>
<sequence>MEALREAEAELTVYVHPSNAADVRRAVSRQLSTTLFSCAPFPIPSPHLLPSLLPRVRLARSSARPWWIQK</sequence>
<keyword evidence="2" id="KW-1185">Reference proteome</keyword>
<dbReference type="STRING" id="40149.A0A0E0FCT3"/>
<dbReference type="Proteomes" id="UP000008021">
    <property type="component" value="Chromosome 12"/>
</dbReference>